<sequence length="303" mass="31723">MFAACSSASIKLCTLDQKGQPVVQWQKSCEFGRGDTLDWLRNGKAFLTCHAGNVLCHVVGKQNQADEKTPTVLSLPGGPAIMRVCGEGSKQLVVAQLDVAGPIKIFDLGALLGGTKEARPLAILQDHDRPVTALAASSASGHVASANAAGSVYLHQVGSSSSTLGLLPGGPALVTPKRCLAFSYGSLHIRLAAGADDGQIIVWQVTQPTAGPIVLPTRLRGRVMGVGFGTYNKIPSAILLGCSESGQLFAGDMRRFPDVQMTLRSDLAVLQHENRGLREQVAALAQRLDDCVSFGALLGNGAM</sequence>
<keyword evidence="2" id="KW-1185">Reference proteome</keyword>
<evidence type="ECO:0008006" key="3">
    <source>
        <dbReference type="Google" id="ProtNLM"/>
    </source>
</evidence>
<dbReference type="InterPro" id="IPR001680">
    <property type="entry name" value="WD40_rpt"/>
</dbReference>
<dbReference type="Gene3D" id="2.130.10.10">
    <property type="entry name" value="YVTN repeat-like/Quinoprotein amine dehydrogenase"/>
    <property type="match status" value="1"/>
</dbReference>
<accession>A0A2J7ZS60</accession>
<proteinExistence type="predicted"/>
<protein>
    <recommendedName>
        <fullName evidence="3">WD repeat domain-containing protein</fullName>
    </recommendedName>
</protein>
<dbReference type="Pfam" id="PF00400">
    <property type="entry name" value="WD40"/>
    <property type="match status" value="1"/>
</dbReference>
<name>A0A2J7ZS60_9CHLO</name>
<dbReference type="AlphaFoldDB" id="A0A2J7ZS60"/>
<organism evidence="1 2">
    <name type="scientific">Tetrabaena socialis</name>
    <dbReference type="NCBI Taxonomy" id="47790"/>
    <lineage>
        <taxon>Eukaryota</taxon>
        <taxon>Viridiplantae</taxon>
        <taxon>Chlorophyta</taxon>
        <taxon>core chlorophytes</taxon>
        <taxon>Chlorophyceae</taxon>
        <taxon>CS clade</taxon>
        <taxon>Chlamydomonadales</taxon>
        <taxon>Tetrabaenaceae</taxon>
        <taxon>Tetrabaena</taxon>
    </lineage>
</organism>
<reference evidence="1 2" key="1">
    <citation type="journal article" date="2017" name="Mol. Biol. Evol.">
        <title>The 4-celled Tetrabaena socialis nuclear genome reveals the essential components for genetic control of cell number at the origin of multicellularity in the volvocine lineage.</title>
        <authorList>
            <person name="Featherston J."/>
            <person name="Arakaki Y."/>
            <person name="Hanschen E.R."/>
            <person name="Ferris P.J."/>
            <person name="Michod R.E."/>
            <person name="Olson B.J.S.C."/>
            <person name="Nozaki H."/>
            <person name="Durand P.M."/>
        </authorList>
    </citation>
    <scope>NUCLEOTIDE SEQUENCE [LARGE SCALE GENOMIC DNA]</scope>
    <source>
        <strain evidence="1 2">NIES-571</strain>
    </source>
</reference>
<dbReference type="SMART" id="SM00320">
    <property type="entry name" value="WD40"/>
    <property type="match status" value="2"/>
</dbReference>
<gene>
    <name evidence="1" type="ORF">TSOC_010860</name>
</gene>
<evidence type="ECO:0000313" key="2">
    <source>
        <dbReference type="Proteomes" id="UP000236333"/>
    </source>
</evidence>
<dbReference type="Proteomes" id="UP000236333">
    <property type="component" value="Unassembled WGS sequence"/>
</dbReference>
<comment type="caution">
    <text evidence="1">The sequence shown here is derived from an EMBL/GenBank/DDBJ whole genome shotgun (WGS) entry which is preliminary data.</text>
</comment>
<dbReference type="InterPro" id="IPR015943">
    <property type="entry name" value="WD40/YVTN_repeat-like_dom_sf"/>
</dbReference>
<dbReference type="InterPro" id="IPR036322">
    <property type="entry name" value="WD40_repeat_dom_sf"/>
</dbReference>
<dbReference type="EMBL" id="PGGS01000547">
    <property type="protein sequence ID" value="PNH03105.1"/>
    <property type="molecule type" value="Genomic_DNA"/>
</dbReference>
<dbReference type="OrthoDB" id="539655at2759"/>
<dbReference type="SUPFAM" id="SSF50978">
    <property type="entry name" value="WD40 repeat-like"/>
    <property type="match status" value="1"/>
</dbReference>
<evidence type="ECO:0000313" key="1">
    <source>
        <dbReference type="EMBL" id="PNH03105.1"/>
    </source>
</evidence>